<dbReference type="Gene3D" id="3.90.280.10">
    <property type="entry name" value="PEBP-like"/>
    <property type="match status" value="1"/>
</dbReference>
<dbReference type="PANTHER" id="PTHR11362">
    <property type="entry name" value="PHOSPHATIDYLETHANOLAMINE-BINDING PROTEIN"/>
    <property type="match status" value="1"/>
</dbReference>
<sequence>MRFLAILTSFVSVCFVHAQHTSLNQVKQAFQAAKVAADTMIVFNPSILLDVAFPQAVGPAVKVRAGVQLPRNETAIPPTFSIVANGRQPRGEFVVAMVDLDAPTPQMPNISQFRHFLGGGFIPLKARDGLSLLSNSTPAVSEFFQPTPPAGSDPHRYVFLLYAQSKAFATQTIVDPTRSLEFFSISQFARDVGLGNPLGGTFMRVGPDPTA</sequence>
<reference evidence="2 3" key="1">
    <citation type="submission" date="2018-06" db="EMBL/GenBank/DDBJ databases">
        <title>A transcriptomic atlas of mushroom development highlights an independent origin of complex multicellularity.</title>
        <authorList>
            <consortium name="DOE Joint Genome Institute"/>
            <person name="Krizsan K."/>
            <person name="Almasi E."/>
            <person name="Merenyi Z."/>
            <person name="Sahu N."/>
            <person name="Viragh M."/>
            <person name="Koszo T."/>
            <person name="Mondo S."/>
            <person name="Kiss B."/>
            <person name="Balint B."/>
            <person name="Kues U."/>
            <person name="Barry K."/>
            <person name="Hegedus J.C."/>
            <person name="Henrissat B."/>
            <person name="Johnson J."/>
            <person name="Lipzen A."/>
            <person name="Ohm R."/>
            <person name="Nagy I."/>
            <person name="Pangilinan J."/>
            <person name="Yan J."/>
            <person name="Xiong Y."/>
            <person name="Grigoriev I.V."/>
            <person name="Hibbett D.S."/>
            <person name="Nagy L.G."/>
        </authorList>
    </citation>
    <scope>NUCLEOTIDE SEQUENCE [LARGE SCALE GENOMIC DNA]</scope>
    <source>
        <strain evidence="2 3">SZMC22713</strain>
    </source>
</reference>
<organism evidence="2 3">
    <name type="scientific">Rickenella mellea</name>
    <dbReference type="NCBI Taxonomy" id="50990"/>
    <lineage>
        <taxon>Eukaryota</taxon>
        <taxon>Fungi</taxon>
        <taxon>Dikarya</taxon>
        <taxon>Basidiomycota</taxon>
        <taxon>Agaricomycotina</taxon>
        <taxon>Agaricomycetes</taxon>
        <taxon>Hymenochaetales</taxon>
        <taxon>Rickenellaceae</taxon>
        <taxon>Rickenella</taxon>
    </lineage>
</organism>
<keyword evidence="3" id="KW-1185">Reference proteome</keyword>
<dbReference type="CDD" id="cd00866">
    <property type="entry name" value="PEBP_euk"/>
    <property type="match status" value="1"/>
</dbReference>
<feature type="signal peptide" evidence="1">
    <location>
        <begin position="1"/>
        <end position="18"/>
    </location>
</feature>
<dbReference type="VEuPathDB" id="FungiDB:BD410DRAFT_897662"/>
<evidence type="ECO:0000256" key="1">
    <source>
        <dbReference type="SAM" id="SignalP"/>
    </source>
</evidence>
<accession>A0A4Y7Q6Y1</accession>
<keyword evidence="1" id="KW-0732">Signal</keyword>
<dbReference type="OrthoDB" id="2506647at2759"/>
<feature type="chain" id="PRO_5021463330" evidence="1">
    <location>
        <begin position="19"/>
        <end position="211"/>
    </location>
</feature>
<evidence type="ECO:0000313" key="3">
    <source>
        <dbReference type="Proteomes" id="UP000294933"/>
    </source>
</evidence>
<dbReference type="InterPro" id="IPR035810">
    <property type="entry name" value="PEBP_euk"/>
</dbReference>
<dbReference type="Pfam" id="PF01161">
    <property type="entry name" value="PBP"/>
    <property type="match status" value="1"/>
</dbReference>
<dbReference type="AlphaFoldDB" id="A0A4Y7Q6Y1"/>
<dbReference type="STRING" id="50990.A0A4Y7Q6Y1"/>
<dbReference type="EMBL" id="ML170171">
    <property type="protein sequence ID" value="TDL23195.1"/>
    <property type="molecule type" value="Genomic_DNA"/>
</dbReference>
<proteinExistence type="predicted"/>
<dbReference type="PANTHER" id="PTHR11362:SF82">
    <property type="entry name" value="PHOSPHATIDYLETHANOLAMINE-BINDING PROTEIN 4"/>
    <property type="match status" value="1"/>
</dbReference>
<evidence type="ECO:0000313" key="2">
    <source>
        <dbReference type="EMBL" id="TDL23195.1"/>
    </source>
</evidence>
<dbReference type="InterPro" id="IPR008914">
    <property type="entry name" value="PEBP"/>
</dbReference>
<name>A0A4Y7Q6Y1_9AGAM</name>
<dbReference type="InterPro" id="IPR036610">
    <property type="entry name" value="PEBP-like_sf"/>
</dbReference>
<dbReference type="Proteomes" id="UP000294933">
    <property type="component" value="Unassembled WGS sequence"/>
</dbReference>
<dbReference type="SUPFAM" id="SSF49777">
    <property type="entry name" value="PEBP-like"/>
    <property type="match status" value="1"/>
</dbReference>
<protein>
    <submittedName>
        <fullName evidence="2">PEBP-like protein</fullName>
    </submittedName>
</protein>
<gene>
    <name evidence="2" type="ORF">BD410DRAFT_897662</name>
</gene>